<feature type="compositionally biased region" description="Polar residues" evidence="1">
    <location>
        <begin position="710"/>
        <end position="724"/>
    </location>
</feature>
<feature type="region of interest" description="Disordered" evidence="1">
    <location>
        <begin position="1104"/>
        <end position="1134"/>
    </location>
</feature>
<feature type="domain" description="C2H2-type" evidence="2">
    <location>
        <begin position="628"/>
        <end position="652"/>
    </location>
</feature>
<accession>A0AAV2TB73</accession>
<feature type="compositionally biased region" description="Polar residues" evidence="1">
    <location>
        <begin position="243"/>
        <end position="259"/>
    </location>
</feature>
<feature type="compositionally biased region" description="Basic and acidic residues" evidence="1">
    <location>
        <begin position="531"/>
        <end position="540"/>
    </location>
</feature>
<name>A0AAV2TB73_CALDB</name>
<dbReference type="InterPro" id="IPR040010">
    <property type="entry name" value="ZN608/ZN609"/>
</dbReference>
<feature type="compositionally biased region" description="Polar residues" evidence="1">
    <location>
        <begin position="848"/>
        <end position="857"/>
    </location>
</feature>
<feature type="compositionally biased region" description="Basic and acidic residues" evidence="1">
    <location>
        <begin position="725"/>
        <end position="735"/>
    </location>
</feature>
<feature type="compositionally biased region" description="Polar residues" evidence="1">
    <location>
        <begin position="423"/>
        <end position="451"/>
    </location>
</feature>
<feature type="region of interest" description="Disordered" evidence="1">
    <location>
        <begin position="423"/>
        <end position="620"/>
    </location>
</feature>
<feature type="region of interest" description="Disordered" evidence="1">
    <location>
        <begin position="666"/>
        <end position="760"/>
    </location>
</feature>
<dbReference type="InterPro" id="IPR013087">
    <property type="entry name" value="Znf_C2H2_type"/>
</dbReference>
<reference evidence="3" key="1">
    <citation type="submission" date="2024-06" db="EMBL/GenBank/DDBJ databases">
        <authorList>
            <person name="Liu X."/>
            <person name="Lenzi L."/>
            <person name="Haldenby T S."/>
            <person name="Uol C."/>
        </authorList>
    </citation>
    <scope>NUCLEOTIDE SEQUENCE</scope>
</reference>
<feature type="compositionally biased region" description="Pro residues" evidence="1">
    <location>
        <begin position="1115"/>
        <end position="1128"/>
    </location>
</feature>
<gene>
    <name evidence="3" type="ORF">CDAUBV1_LOCUS6943</name>
</gene>
<feature type="compositionally biased region" description="Basic and acidic residues" evidence="1">
    <location>
        <begin position="558"/>
        <end position="578"/>
    </location>
</feature>
<feature type="compositionally biased region" description="Polar residues" evidence="1">
    <location>
        <begin position="546"/>
        <end position="555"/>
    </location>
</feature>
<feature type="compositionally biased region" description="Basic and acidic residues" evidence="1">
    <location>
        <begin position="490"/>
        <end position="508"/>
    </location>
</feature>
<dbReference type="AlphaFoldDB" id="A0AAV2TB73"/>
<evidence type="ECO:0000259" key="2">
    <source>
        <dbReference type="PROSITE" id="PS00028"/>
    </source>
</evidence>
<comment type="caution">
    <text evidence="3">The sequence shown here is derived from an EMBL/GenBank/DDBJ whole genome shotgun (WGS) entry which is preliminary data.</text>
</comment>
<dbReference type="GO" id="GO:0006357">
    <property type="term" value="P:regulation of transcription by RNA polymerase II"/>
    <property type="evidence" value="ECO:0007669"/>
    <property type="project" value="TreeGrafter"/>
</dbReference>
<proteinExistence type="predicted"/>
<feature type="compositionally biased region" description="Polar residues" evidence="1">
    <location>
        <begin position="14"/>
        <end position="23"/>
    </location>
</feature>
<feature type="region of interest" description="Disordered" evidence="1">
    <location>
        <begin position="150"/>
        <end position="176"/>
    </location>
</feature>
<dbReference type="Proteomes" id="UP001497525">
    <property type="component" value="Unassembled WGS sequence"/>
</dbReference>
<dbReference type="GO" id="GO:0005634">
    <property type="term" value="C:nucleus"/>
    <property type="evidence" value="ECO:0007669"/>
    <property type="project" value="TreeGrafter"/>
</dbReference>
<dbReference type="PANTHER" id="PTHR21564">
    <property type="entry name" value="BRAKELESS PROTEIN"/>
    <property type="match status" value="1"/>
</dbReference>
<feature type="region of interest" description="Disordered" evidence="1">
    <location>
        <begin position="820"/>
        <end position="857"/>
    </location>
</feature>
<evidence type="ECO:0000313" key="4">
    <source>
        <dbReference type="Proteomes" id="UP001497525"/>
    </source>
</evidence>
<dbReference type="PROSITE" id="PS00028">
    <property type="entry name" value="ZINC_FINGER_C2H2_1"/>
    <property type="match status" value="1"/>
</dbReference>
<feature type="compositionally biased region" description="Basic and acidic residues" evidence="1">
    <location>
        <begin position="605"/>
        <end position="614"/>
    </location>
</feature>
<dbReference type="PANTHER" id="PTHR21564:SF5">
    <property type="entry name" value="SCRIBBLER, ISOFORM J"/>
    <property type="match status" value="1"/>
</dbReference>
<feature type="compositionally biased region" description="Polar residues" evidence="1">
    <location>
        <begin position="742"/>
        <end position="752"/>
    </location>
</feature>
<evidence type="ECO:0000313" key="3">
    <source>
        <dbReference type="EMBL" id="CAL5133683.1"/>
    </source>
</evidence>
<feature type="region of interest" description="Disordered" evidence="1">
    <location>
        <begin position="1"/>
        <end position="110"/>
    </location>
</feature>
<feature type="compositionally biased region" description="Low complexity" evidence="1">
    <location>
        <begin position="190"/>
        <end position="200"/>
    </location>
</feature>
<feature type="compositionally biased region" description="Low complexity" evidence="1">
    <location>
        <begin position="90"/>
        <end position="106"/>
    </location>
</feature>
<protein>
    <recommendedName>
        <fullName evidence="2">C2H2-type domain-containing protein</fullName>
    </recommendedName>
</protein>
<feature type="compositionally biased region" description="Polar residues" evidence="1">
    <location>
        <begin position="461"/>
        <end position="474"/>
    </location>
</feature>
<feature type="compositionally biased region" description="Polar residues" evidence="1">
    <location>
        <begin position="53"/>
        <end position="66"/>
    </location>
</feature>
<feature type="compositionally biased region" description="Pro residues" evidence="1">
    <location>
        <begin position="682"/>
        <end position="693"/>
    </location>
</feature>
<evidence type="ECO:0000256" key="1">
    <source>
        <dbReference type="SAM" id="MobiDB-lite"/>
    </source>
</evidence>
<sequence length="1231" mass="130096">MKVKNRRAAAKVGSEQQAGNNGEYTERQMIETSHGGKRKRNVETTRPAKPSKHSTSSHLANGTIDSGSARRKRNVNPASNSCSTVFKPGSSNLSNSCSSSSSTASCPAETVDPYEFAVKTEEEQGECSSTCVVPPMKRIKLDRVEERCFPDSAQSSPLPQPAFSHPSPDANSSPLVAHCTRPLSVLTDFSSSSSSINRSNSDADGGGHRNSGPCNPGLETALSRQPSGHGTTDCLVSVPSAGMTKTKNSSSHGAETPSTVPAIDSAAGCRSRSPGFTLTSYAPEKPHAHTDLSAPCPTALSPVGHSSCSNACSTPTLKQQRCVGVNTMLDTCKATLTEPDLLGPCEPGTTICLNGIVWLETTTGVLVVNVTWRGRTYIGTLLDATQHDFAPPCPRDYVPPFKSSVRSSNRNKRRNAVAMNYKQHSSLNGSAIHTPDSSSKNSSVANTTTPRNRLRGGRTARSPSLSTNATTESNGPGGKGTAIRQSVVDGDDKPSTTDKANNEIKSGPDVEEEEEHRLPPLSDEEMILDPSSRRPSEKVGTKIKRGSSTSSSDCPSENLHDPVERLTDEGGTRVRESEQSFSSNVRTPRISHAPKLDEVGTISDRANEQSRAHDDEDEELQASFPITCPIEGCRKRFTHVTALRFHLNHTRHDCLMSHANASCNGVHDRLPQKTDLTQNPESRPPSISPPCPVSPTLCSPSIMPPPRPQEMSTSTPLQQTTISPSDRRPQLRVDEITGNGGSSRTVIKSQNAPGGHCFSTINGTERTETQFLPTLSDPFKSGNKCHSLSTYSNGNPSFQESAGPPGVAARTVTAHTVTVPHGPVTKSELGNSAKPGSYSSSSKRPSSTVQRDLNTSRARLQVTKTTTMSHGCKNDIPGNVSTLSHCPVQSNGKSSAQNKERLDHLTPFVPRVSSNPSNVRSRVESEANFTSHMINSLANIPRDSPLNHTSVANQLFPLPPGVWNFSSIPNYHSNSTSTIEAQRASNLSLSGTGDPLRGNSGLPFSSYSSSNTTSSSVNMSSFLPQQSPANFTQQNYYPHAVSNSQGLPVRAEIGQPTGGDQVIDPSQLYGLPDFLVAAAMNALGSNFSASAAAAAAEALRSYSSSQNPTSASKFPTPPISLPLPPHLGPPQAAGAPFGAFPSSVMAGQSLKPPNLSNSSLPQLPSSLMSMMGGAAPPAMASSLLHNFGLTPSASAGSGPGSADRLDPLKFSAAYLMQQAASGSSTFGHPST</sequence>
<dbReference type="EMBL" id="CAXLJL010000157">
    <property type="protein sequence ID" value="CAL5133683.1"/>
    <property type="molecule type" value="Genomic_DNA"/>
</dbReference>
<feature type="compositionally biased region" description="Low complexity" evidence="1">
    <location>
        <begin position="832"/>
        <end position="847"/>
    </location>
</feature>
<organism evidence="3 4">
    <name type="scientific">Calicophoron daubneyi</name>
    <name type="common">Rumen fluke</name>
    <name type="synonym">Paramphistomum daubneyi</name>
    <dbReference type="NCBI Taxonomy" id="300641"/>
    <lineage>
        <taxon>Eukaryota</taxon>
        <taxon>Metazoa</taxon>
        <taxon>Spiralia</taxon>
        <taxon>Lophotrochozoa</taxon>
        <taxon>Platyhelminthes</taxon>
        <taxon>Trematoda</taxon>
        <taxon>Digenea</taxon>
        <taxon>Plagiorchiida</taxon>
        <taxon>Pronocephalata</taxon>
        <taxon>Paramphistomoidea</taxon>
        <taxon>Paramphistomidae</taxon>
        <taxon>Calicophoron</taxon>
    </lineage>
</organism>
<feature type="region of interest" description="Disordered" evidence="1">
    <location>
        <begin position="188"/>
        <end position="267"/>
    </location>
</feature>